<feature type="domain" description="RNA polymerase sigma-70 region 2" evidence="7">
    <location>
        <begin position="36"/>
        <end position="104"/>
    </location>
</feature>
<dbReference type="GO" id="GO:0003677">
    <property type="term" value="F:DNA binding"/>
    <property type="evidence" value="ECO:0007669"/>
    <property type="project" value="UniProtKB-KW"/>
</dbReference>
<dbReference type="Gene3D" id="1.10.1740.10">
    <property type="match status" value="1"/>
</dbReference>
<name>A0A517U338_9BACT</name>
<dbReference type="KEGG" id="llh:I41_42520"/>
<comment type="similarity">
    <text evidence="1 6">Belongs to the sigma-70 factor family. ECF subfamily.</text>
</comment>
<dbReference type="Pfam" id="PF04542">
    <property type="entry name" value="Sigma70_r2"/>
    <property type="match status" value="1"/>
</dbReference>
<dbReference type="Gene3D" id="1.10.10.10">
    <property type="entry name" value="Winged helix-like DNA-binding domain superfamily/Winged helix DNA-binding domain"/>
    <property type="match status" value="1"/>
</dbReference>
<evidence type="ECO:0000256" key="6">
    <source>
        <dbReference type="RuleBase" id="RU000716"/>
    </source>
</evidence>
<dbReference type="RefSeq" id="WP_145434749.1">
    <property type="nucleotide sequence ID" value="NZ_CP036339.1"/>
</dbReference>
<keyword evidence="2 6" id="KW-0805">Transcription regulation</keyword>
<dbReference type="PROSITE" id="PS01063">
    <property type="entry name" value="SIGMA70_ECF"/>
    <property type="match status" value="1"/>
</dbReference>
<evidence type="ECO:0000259" key="7">
    <source>
        <dbReference type="Pfam" id="PF04542"/>
    </source>
</evidence>
<gene>
    <name evidence="8" type="primary">sigW_5</name>
    <name evidence="8" type="ORF">I41_42520</name>
</gene>
<dbReference type="InterPro" id="IPR039425">
    <property type="entry name" value="RNA_pol_sigma-70-like"/>
</dbReference>
<dbReference type="EMBL" id="CP036339">
    <property type="protein sequence ID" value="QDT75044.1"/>
    <property type="molecule type" value="Genomic_DNA"/>
</dbReference>
<dbReference type="InterPro" id="IPR013325">
    <property type="entry name" value="RNA_pol_sigma_r2"/>
</dbReference>
<evidence type="ECO:0000256" key="5">
    <source>
        <dbReference type="ARBA" id="ARBA00023163"/>
    </source>
</evidence>
<dbReference type="SUPFAM" id="SSF88946">
    <property type="entry name" value="Sigma2 domain of RNA polymerase sigma factors"/>
    <property type="match status" value="1"/>
</dbReference>
<evidence type="ECO:0000313" key="9">
    <source>
        <dbReference type="Proteomes" id="UP000317909"/>
    </source>
</evidence>
<accession>A0A517U338</accession>
<dbReference type="NCBIfam" id="TIGR02937">
    <property type="entry name" value="sigma70-ECF"/>
    <property type="match status" value="1"/>
</dbReference>
<evidence type="ECO:0000256" key="4">
    <source>
        <dbReference type="ARBA" id="ARBA00023125"/>
    </source>
</evidence>
<dbReference type="InterPro" id="IPR036388">
    <property type="entry name" value="WH-like_DNA-bd_sf"/>
</dbReference>
<dbReference type="PANTHER" id="PTHR43133:SF8">
    <property type="entry name" value="RNA POLYMERASE SIGMA FACTOR HI_1459-RELATED"/>
    <property type="match status" value="1"/>
</dbReference>
<sequence length="206" mass="23521">MLAERTDTNDAAAEAFEPNELVRRAQAGCVDSFAALVHHFQPRLIEMLRQRYGTDRGDAEDVAQETFAKAFQRLDQFDSSYCFSTWLYTIARRGAIDRRRRRQREPQQTSLELERSACIEADVAGAMERRENAENVWRLAKAVLSEPQYTATWLRFAESCEVGEIARQMNRSRIGVRVLLHRARTILMRELGDDAAATPPTAQGEN</sequence>
<dbReference type="PANTHER" id="PTHR43133">
    <property type="entry name" value="RNA POLYMERASE ECF-TYPE SIGMA FACTO"/>
    <property type="match status" value="1"/>
</dbReference>
<dbReference type="InterPro" id="IPR007627">
    <property type="entry name" value="RNA_pol_sigma70_r2"/>
</dbReference>
<proteinExistence type="inferred from homology"/>
<evidence type="ECO:0000313" key="8">
    <source>
        <dbReference type="EMBL" id="QDT75044.1"/>
    </source>
</evidence>
<dbReference type="InterPro" id="IPR000838">
    <property type="entry name" value="RNA_pol_sigma70_ECF_CS"/>
</dbReference>
<dbReference type="Proteomes" id="UP000317909">
    <property type="component" value="Chromosome"/>
</dbReference>
<dbReference type="AlphaFoldDB" id="A0A517U338"/>
<evidence type="ECO:0000256" key="3">
    <source>
        <dbReference type="ARBA" id="ARBA00023082"/>
    </source>
</evidence>
<keyword evidence="9" id="KW-1185">Reference proteome</keyword>
<evidence type="ECO:0000256" key="1">
    <source>
        <dbReference type="ARBA" id="ARBA00010641"/>
    </source>
</evidence>
<evidence type="ECO:0000256" key="2">
    <source>
        <dbReference type="ARBA" id="ARBA00023015"/>
    </source>
</evidence>
<protein>
    <recommendedName>
        <fullName evidence="6">RNA polymerase sigma factor</fullName>
    </recommendedName>
</protein>
<dbReference type="InterPro" id="IPR013324">
    <property type="entry name" value="RNA_pol_sigma_r3/r4-like"/>
</dbReference>
<keyword evidence="4 6" id="KW-0238">DNA-binding</keyword>
<dbReference type="GO" id="GO:0016987">
    <property type="term" value="F:sigma factor activity"/>
    <property type="evidence" value="ECO:0007669"/>
    <property type="project" value="UniProtKB-KW"/>
</dbReference>
<reference evidence="8 9" key="1">
    <citation type="submission" date="2019-02" db="EMBL/GenBank/DDBJ databases">
        <title>Deep-cultivation of Planctomycetes and their phenomic and genomic characterization uncovers novel biology.</title>
        <authorList>
            <person name="Wiegand S."/>
            <person name="Jogler M."/>
            <person name="Boedeker C."/>
            <person name="Pinto D."/>
            <person name="Vollmers J."/>
            <person name="Rivas-Marin E."/>
            <person name="Kohn T."/>
            <person name="Peeters S.H."/>
            <person name="Heuer A."/>
            <person name="Rast P."/>
            <person name="Oberbeckmann S."/>
            <person name="Bunk B."/>
            <person name="Jeske O."/>
            <person name="Meyerdierks A."/>
            <person name="Storesund J.E."/>
            <person name="Kallscheuer N."/>
            <person name="Luecker S."/>
            <person name="Lage O.M."/>
            <person name="Pohl T."/>
            <person name="Merkel B.J."/>
            <person name="Hornburger P."/>
            <person name="Mueller R.-W."/>
            <person name="Bruemmer F."/>
            <person name="Labrenz M."/>
            <person name="Spormann A.M."/>
            <person name="Op den Camp H."/>
            <person name="Overmann J."/>
            <person name="Amann R."/>
            <person name="Jetten M.S.M."/>
            <person name="Mascher T."/>
            <person name="Medema M.H."/>
            <person name="Devos D.P."/>
            <person name="Kaster A.-K."/>
            <person name="Ovreas L."/>
            <person name="Rohde M."/>
            <person name="Galperin M.Y."/>
            <person name="Jogler C."/>
        </authorList>
    </citation>
    <scope>NUCLEOTIDE SEQUENCE [LARGE SCALE GENOMIC DNA]</scope>
    <source>
        <strain evidence="8 9">I41</strain>
    </source>
</reference>
<organism evidence="8 9">
    <name type="scientific">Lacipirellula limnantheis</name>
    <dbReference type="NCBI Taxonomy" id="2528024"/>
    <lineage>
        <taxon>Bacteria</taxon>
        <taxon>Pseudomonadati</taxon>
        <taxon>Planctomycetota</taxon>
        <taxon>Planctomycetia</taxon>
        <taxon>Pirellulales</taxon>
        <taxon>Lacipirellulaceae</taxon>
        <taxon>Lacipirellula</taxon>
    </lineage>
</organism>
<keyword evidence="3 6" id="KW-0731">Sigma factor</keyword>
<keyword evidence="5 6" id="KW-0804">Transcription</keyword>
<dbReference type="SUPFAM" id="SSF88659">
    <property type="entry name" value="Sigma3 and sigma4 domains of RNA polymerase sigma factors"/>
    <property type="match status" value="1"/>
</dbReference>
<dbReference type="OrthoDB" id="9785675at2"/>
<dbReference type="GO" id="GO:0006352">
    <property type="term" value="P:DNA-templated transcription initiation"/>
    <property type="evidence" value="ECO:0007669"/>
    <property type="project" value="InterPro"/>
</dbReference>
<dbReference type="InterPro" id="IPR014284">
    <property type="entry name" value="RNA_pol_sigma-70_dom"/>
</dbReference>